<comment type="catalytic activity">
    <reaction evidence="10 15">
        <text>2'-deoxycytidine + H2O + H(+) = 2'-deoxyuridine + NH4(+)</text>
        <dbReference type="Rhea" id="RHEA:13433"/>
        <dbReference type="ChEBI" id="CHEBI:15377"/>
        <dbReference type="ChEBI" id="CHEBI:15378"/>
        <dbReference type="ChEBI" id="CHEBI:15698"/>
        <dbReference type="ChEBI" id="CHEBI:16450"/>
        <dbReference type="ChEBI" id="CHEBI:28938"/>
        <dbReference type="EC" id="3.5.4.5"/>
    </reaction>
</comment>
<keyword evidence="6 14" id="KW-0479">Metal-binding</keyword>
<sequence>MSDDPLIDAAVAVRANAYAPYSRFHVGAALRCADGRIFVGCNTENAAYPEGICAEGGAIAAMVAGGGRQIADIVISGGGDRACAPCGGCRQKIREFGAPGLTVRMVGPQGTPLLVRSLAELLPDAFGPEDLA</sequence>
<name>A0A7W4I4A4_GLUDI</name>
<dbReference type="GO" id="GO:0072527">
    <property type="term" value="P:pyrimidine-containing compound metabolic process"/>
    <property type="evidence" value="ECO:0007669"/>
    <property type="project" value="UniProtKB-ARBA"/>
</dbReference>
<feature type="binding site" evidence="14">
    <location>
        <position position="89"/>
    </location>
    <ligand>
        <name>Zn(2+)</name>
        <dbReference type="ChEBI" id="CHEBI:29105"/>
        <note>catalytic</note>
    </ligand>
</feature>
<protein>
    <recommendedName>
        <fullName evidence="5 15">Cytidine deaminase</fullName>
        <ecNumber evidence="4 15">3.5.4.5</ecNumber>
    </recommendedName>
    <alternativeName>
        <fullName evidence="9 15">Cytidine aminohydrolase</fullName>
    </alternativeName>
</protein>
<dbReference type="PROSITE" id="PS00903">
    <property type="entry name" value="CYT_DCMP_DEAMINASES_1"/>
    <property type="match status" value="1"/>
</dbReference>
<evidence type="ECO:0000256" key="14">
    <source>
        <dbReference type="PIRSR" id="PIRSR606262-3"/>
    </source>
</evidence>
<evidence type="ECO:0000313" key="17">
    <source>
        <dbReference type="EMBL" id="MBB2155943.1"/>
    </source>
</evidence>
<dbReference type="GO" id="GO:0042802">
    <property type="term" value="F:identical protein binding"/>
    <property type="evidence" value="ECO:0007669"/>
    <property type="project" value="UniProtKB-ARBA"/>
</dbReference>
<evidence type="ECO:0000256" key="2">
    <source>
        <dbReference type="ARBA" id="ARBA00003949"/>
    </source>
</evidence>
<dbReference type="InterPro" id="IPR016192">
    <property type="entry name" value="APOBEC/CMP_deaminase_Zn-bd"/>
</dbReference>
<evidence type="ECO:0000313" key="18">
    <source>
        <dbReference type="Proteomes" id="UP000550787"/>
    </source>
</evidence>
<feature type="binding site" evidence="13">
    <location>
        <begin position="42"/>
        <end position="48"/>
    </location>
    <ligand>
        <name>substrate</name>
    </ligand>
</feature>
<dbReference type="PROSITE" id="PS51747">
    <property type="entry name" value="CYT_DCMP_DEAMINASES_2"/>
    <property type="match status" value="1"/>
</dbReference>
<evidence type="ECO:0000256" key="1">
    <source>
        <dbReference type="ARBA" id="ARBA00001947"/>
    </source>
</evidence>
<evidence type="ECO:0000256" key="8">
    <source>
        <dbReference type="ARBA" id="ARBA00022833"/>
    </source>
</evidence>
<keyword evidence="7 15" id="KW-0378">Hydrolase</keyword>
<dbReference type="GO" id="GO:0055086">
    <property type="term" value="P:nucleobase-containing small molecule metabolic process"/>
    <property type="evidence" value="ECO:0007669"/>
    <property type="project" value="UniProtKB-ARBA"/>
</dbReference>
<dbReference type="Proteomes" id="UP000550787">
    <property type="component" value="Unassembled WGS sequence"/>
</dbReference>
<dbReference type="NCBIfam" id="TIGR01354">
    <property type="entry name" value="cyt_deam_tetra"/>
    <property type="match status" value="1"/>
</dbReference>
<feature type="active site" description="Proton donor" evidence="12">
    <location>
        <position position="55"/>
    </location>
</feature>
<dbReference type="FunFam" id="3.40.140.10:FF:000008">
    <property type="entry name" value="Cytidine deaminase"/>
    <property type="match status" value="1"/>
</dbReference>
<evidence type="ECO:0000256" key="7">
    <source>
        <dbReference type="ARBA" id="ARBA00022801"/>
    </source>
</evidence>
<dbReference type="InterPro" id="IPR016193">
    <property type="entry name" value="Cytidine_deaminase-like"/>
</dbReference>
<comment type="caution">
    <text evidence="17">The sequence shown here is derived from an EMBL/GenBank/DDBJ whole genome shotgun (WGS) entry which is preliminary data.</text>
</comment>
<dbReference type="InterPro" id="IPR050202">
    <property type="entry name" value="Cyt/Deoxycyt_deaminase"/>
</dbReference>
<keyword evidence="8 14" id="KW-0862">Zinc</keyword>
<comment type="similarity">
    <text evidence="3 15">Belongs to the cytidine and deoxycytidylate deaminase family.</text>
</comment>
<dbReference type="InterPro" id="IPR006262">
    <property type="entry name" value="Cyt_deam_tetra"/>
</dbReference>
<evidence type="ECO:0000256" key="12">
    <source>
        <dbReference type="PIRSR" id="PIRSR606262-1"/>
    </source>
</evidence>
<dbReference type="RefSeq" id="WP_183115629.1">
    <property type="nucleotide sequence ID" value="NZ_JABEQG010000008.1"/>
</dbReference>
<evidence type="ECO:0000256" key="10">
    <source>
        <dbReference type="ARBA" id="ARBA00049252"/>
    </source>
</evidence>
<gene>
    <name evidence="17" type="ORF">HLH33_06420</name>
</gene>
<evidence type="ECO:0000256" key="6">
    <source>
        <dbReference type="ARBA" id="ARBA00022723"/>
    </source>
</evidence>
<feature type="domain" description="CMP/dCMP-type deaminase" evidence="16">
    <location>
        <begin position="1"/>
        <end position="129"/>
    </location>
</feature>
<reference evidence="17 18" key="1">
    <citation type="submission" date="2020-04" db="EMBL/GenBank/DDBJ databases">
        <title>Description of novel Gluconacetobacter.</title>
        <authorList>
            <person name="Sombolestani A."/>
        </authorList>
    </citation>
    <scope>NUCLEOTIDE SEQUENCE [LARGE SCALE GENOMIC DNA]</scope>
    <source>
        <strain evidence="17 18">LMG 7603</strain>
    </source>
</reference>
<evidence type="ECO:0000256" key="13">
    <source>
        <dbReference type="PIRSR" id="PIRSR606262-2"/>
    </source>
</evidence>
<accession>A0A7W4I4A4</accession>
<evidence type="ECO:0000256" key="9">
    <source>
        <dbReference type="ARBA" id="ARBA00032005"/>
    </source>
</evidence>
<dbReference type="Pfam" id="PF00383">
    <property type="entry name" value="dCMP_cyt_deam_1"/>
    <property type="match status" value="1"/>
</dbReference>
<evidence type="ECO:0000256" key="5">
    <source>
        <dbReference type="ARBA" id="ARBA00018266"/>
    </source>
</evidence>
<dbReference type="CDD" id="cd01283">
    <property type="entry name" value="cytidine_deaminase"/>
    <property type="match status" value="1"/>
</dbReference>
<dbReference type="EMBL" id="JABEQG010000008">
    <property type="protein sequence ID" value="MBB2155943.1"/>
    <property type="molecule type" value="Genomic_DNA"/>
</dbReference>
<evidence type="ECO:0000256" key="3">
    <source>
        <dbReference type="ARBA" id="ARBA00006576"/>
    </source>
</evidence>
<dbReference type="PANTHER" id="PTHR11644:SF2">
    <property type="entry name" value="CYTIDINE DEAMINASE"/>
    <property type="match status" value="1"/>
</dbReference>
<organism evidence="17 18">
    <name type="scientific">Gluconacetobacter diazotrophicus</name>
    <name type="common">Acetobacter diazotrophicus</name>
    <dbReference type="NCBI Taxonomy" id="33996"/>
    <lineage>
        <taxon>Bacteria</taxon>
        <taxon>Pseudomonadati</taxon>
        <taxon>Pseudomonadota</taxon>
        <taxon>Alphaproteobacteria</taxon>
        <taxon>Acetobacterales</taxon>
        <taxon>Acetobacteraceae</taxon>
        <taxon>Gluconacetobacter</taxon>
    </lineage>
</organism>
<comment type="catalytic activity">
    <reaction evidence="11 15">
        <text>cytidine + H2O + H(+) = uridine + NH4(+)</text>
        <dbReference type="Rhea" id="RHEA:16069"/>
        <dbReference type="ChEBI" id="CHEBI:15377"/>
        <dbReference type="ChEBI" id="CHEBI:15378"/>
        <dbReference type="ChEBI" id="CHEBI:16704"/>
        <dbReference type="ChEBI" id="CHEBI:17562"/>
        <dbReference type="ChEBI" id="CHEBI:28938"/>
        <dbReference type="EC" id="3.5.4.5"/>
    </reaction>
</comment>
<dbReference type="PANTHER" id="PTHR11644">
    <property type="entry name" value="CYTIDINE DEAMINASE"/>
    <property type="match status" value="1"/>
</dbReference>
<proteinExistence type="inferred from homology"/>
<dbReference type="GO" id="GO:0005829">
    <property type="term" value="C:cytosol"/>
    <property type="evidence" value="ECO:0007669"/>
    <property type="project" value="TreeGrafter"/>
</dbReference>
<evidence type="ECO:0000256" key="4">
    <source>
        <dbReference type="ARBA" id="ARBA00012783"/>
    </source>
</evidence>
<evidence type="ECO:0000256" key="15">
    <source>
        <dbReference type="RuleBase" id="RU364006"/>
    </source>
</evidence>
<dbReference type="Gene3D" id="3.40.140.10">
    <property type="entry name" value="Cytidine Deaminase, domain 2"/>
    <property type="match status" value="1"/>
</dbReference>
<dbReference type="AlphaFoldDB" id="A0A7W4I4A4"/>
<feature type="binding site" evidence="14">
    <location>
        <position position="86"/>
    </location>
    <ligand>
        <name>Zn(2+)</name>
        <dbReference type="ChEBI" id="CHEBI:29105"/>
        <note>catalytic</note>
    </ligand>
</feature>
<comment type="function">
    <text evidence="2 15">This enzyme scavenges exogenous and endogenous cytidine and 2'-deoxycytidine for UMP synthesis.</text>
</comment>
<evidence type="ECO:0000256" key="11">
    <source>
        <dbReference type="ARBA" id="ARBA00049558"/>
    </source>
</evidence>
<dbReference type="NCBIfam" id="NF004064">
    <property type="entry name" value="PRK05578.1"/>
    <property type="match status" value="1"/>
</dbReference>
<evidence type="ECO:0000259" key="16">
    <source>
        <dbReference type="PROSITE" id="PS51747"/>
    </source>
</evidence>
<dbReference type="InterPro" id="IPR002125">
    <property type="entry name" value="CMP_dCMP_dom"/>
</dbReference>
<dbReference type="SUPFAM" id="SSF53927">
    <property type="entry name" value="Cytidine deaminase-like"/>
    <property type="match status" value="1"/>
</dbReference>
<dbReference type="GO" id="GO:0004126">
    <property type="term" value="F:cytidine deaminase activity"/>
    <property type="evidence" value="ECO:0007669"/>
    <property type="project" value="UniProtKB-UniRule"/>
</dbReference>
<dbReference type="EC" id="3.5.4.5" evidence="4 15"/>
<feature type="binding site" evidence="14">
    <location>
        <position position="53"/>
    </location>
    <ligand>
        <name>Zn(2+)</name>
        <dbReference type="ChEBI" id="CHEBI:29105"/>
        <note>catalytic</note>
    </ligand>
</feature>
<comment type="cofactor">
    <cofactor evidence="1 14 15">
        <name>Zn(2+)</name>
        <dbReference type="ChEBI" id="CHEBI:29105"/>
    </cofactor>
</comment>
<dbReference type="GO" id="GO:0008270">
    <property type="term" value="F:zinc ion binding"/>
    <property type="evidence" value="ECO:0007669"/>
    <property type="project" value="UniProtKB-UniRule"/>
</dbReference>